<dbReference type="Proteomes" id="UP000234474">
    <property type="component" value="Unassembled WGS sequence"/>
</dbReference>
<dbReference type="AlphaFoldDB" id="A0A2I1CBX0"/>
<protein>
    <recommendedName>
        <fullName evidence="3">Fucose-specific lectin</fullName>
    </recommendedName>
</protein>
<dbReference type="VEuPathDB" id="FungiDB:P174DRAFT_126591"/>
<name>A0A2I1CBX0_ASPN1</name>
<dbReference type="EMBL" id="MSZS01000003">
    <property type="protein sequence ID" value="PKX95135.1"/>
    <property type="molecule type" value="Genomic_DNA"/>
</dbReference>
<evidence type="ECO:0008006" key="3">
    <source>
        <dbReference type="Google" id="ProtNLM"/>
    </source>
</evidence>
<organism evidence="1 2">
    <name type="scientific">Aspergillus novofumigatus (strain IBT 16806)</name>
    <dbReference type="NCBI Taxonomy" id="1392255"/>
    <lineage>
        <taxon>Eukaryota</taxon>
        <taxon>Fungi</taxon>
        <taxon>Dikarya</taxon>
        <taxon>Ascomycota</taxon>
        <taxon>Pezizomycotina</taxon>
        <taxon>Eurotiomycetes</taxon>
        <taxon>Eurotiomycetidae</taxon>
        <taxon>Eurotiales</taxon>
        <taxon>Aspergillaceae</taxon>
        <taxon>Aspergillus</taxon>
        <taxon>Aspergillus subgen. Fumigati</taxon>
    </lineage>
</organism>
<evidence type="ECO:0000313" key="2">
    <source>
        <dbReference type="Proteomes" id="UP000234474"/>
    </source>
</evidence>
<dbReference type="RefSeq" id="XP_024683730.1">
    <property type="nucleotide sequence ID" value="XM_024821084.1"/>
</dbReference>
<gene>
    <name evidence="1" type="ORF">P174DRAFT_126591</name>
</gene>
<sequence length="157" mass="17472">MILLLSANPGDILNCHSFQPHTEEEPWIEPPLCTTEPIVLHKQSKMASVSQVSGAHVFLQNPSGALVDLQHQRDANRWTAQIMLMQVTAQTGSPLCAIQGPSSIYLFFVGGDNCVYYVTRSTKKDASEWETRAFFTMTQTPRSSQALILSKSPRDYS</sequence>
<dbReference type="Gene3D" id="2.120.10.70">
    <property type="entry name" value="Fucose-specific lectin"/>
    <property type="match status" value="1"/>
</dbReference>
<reference evidence="2" key="1">
    <citation type="journal article" date="2018" name="Proc. Natl. Acad. Sci. U.S.A.">
        <title>Linking secondary metabolites to gene clusters through genome sequencing of six diverse Aspergillus species.</title>
        <authorList>
            <person name="Kaerboelling I."/>
            <person name="Vesth T.C."/>
            <person name="Frisvad J.C."/>
            <person name="Nybo J.L."/>
            <person name="Theobald S."/>
            <person name="Kuo A."/>
            <person name="Bowyer P."/>
            <person name="Matsuda Y."/>
            <person name="Mondo S."/>
            <person name="Lyhne E.K."/>
            <person name="Kogle M.E."/>
            <person name="Clum A."/>
            <person name="Lipzen A."/>
            <person name="Salamov A."/>
            <person name="Ngan C.Y."/>
            <person name="Daum C."/>
            <person name="Chiniquy J."/>
            <person name="Barry K."/>
            <person name="LaButti K."/>
            <person name="Haridas S."/>
            <person name="Simmons B.A."/>
            <person name="Magnuson J.K."/>
            <person name="Mortensen U.H."/>
            <person name="Larsen T.O."/>
            <person name="Grigoriev I.V."/>
            <person name="Baker S.E."/>
            <person name="Andersen M.R."/>
        </authorList>
    </citation>
    <scope>NUCLEOTIDE SEQUENCE [LARGE SCALE GENOMIC DNA]</scope>
    <source>
        <strain evidence="2">IBT 16806</strain>
    </source>
</reference>
<keyword evidence="2" id="KW-1185">Reference proteome</keyword>
<dbReference type="SUPFAM" id="SSF89372">
    <property type="entry name" value="Fucose-specific lectin"/>
    <property type="match status" value="1"/>
</dbReference>
<comment type="caution">
    <text evidence="1">The sequence shown here is derived from an EMBL/GenBank/DDBJ whole genome shotgun (WGS) entry which is preliminary data.</text>
</comment>
<evidence type="ECO:0000313" key="1">
    <source>
        <dbReference type="EMBL" id="PKX95135.1"/>
    </source>
</evidence>
<dbReference type="GeneID" id="36528410"/>
<dbReference type="OrthoDB" id="10485024at2759"/>
<proteinExistence type="predicted"/>
<accession>A0A2I1CBX0</accession>